<feature type="signal peptide" evidence="13">
    <location>
        <begin position="1"/>
        <end position="25"/>
    </location>
</feature>
<evidence type="ECO:0000256" key="10">
    <source>
        <dbReference type="ARBA" id="ARBA00023065"/>
    </source>
</evidence>
<keyword evidence="4" id="KW-0813">Transport</keyword>
<comment type="subcellular location">
    <subcellularLocation>
        <location evidence="1">Periplasm</location>
    </subcellularLocation>
</comment>
<dbReference type="OrthoDB" id="7346865at2"/>
<keyword evidence="6 13" id="KW-0732">Signal</keyword>
<dbReference type="Pfam" id="PF01297">
    <property type="entry name" value="ZnuA"/>
    <property type="match status" value="1"/>
</dbReference>
<dbReference type="Proteomes" id="UP000050471">
    <property type="component" value="Unassembled WGS sequence"/>
</dbReference>
<keyword evidence="9" id="KW-0864">Zinc transport</keyword>
<feature type="compositionally biased region" description="Basic and acidic residues" evidence="12">
    <location>
        <begin position="126"/>
        <end position="144"/>
    </location>
</feature>
<evidence type="ECO:0000256" key="11">
    <source>
        <dbReference type="ARBA" id="ARBA00023157"/>
    </source>
</evidence>
<feature type="chain" id="PRO_5006141211" description="High-affinity zinc uptake system protein ZnuA" evidence="13">
    <location>
        <begin position="26"/>
        <end position="314"/>
    </location>
</feature>
<dbReference type="GO" id="GO:0006829">
    <property type="term" value="P:zinc ion transport"/>
    <property type="evidence" value="ECO:0007669"/>
    <property type="project" value="UniProtKB-KW"/>
</dbReference>
<evidence type="ECO:0000256" key="5">
    <source>
        <dbReference type="ARBA" id="ARBA00022723"/>
    </source>
</evidence>
<dbReference type="FunFam" id="3.40.50.1980:FF:000028">
    <property type="entry name" value="High-affinity zinc uptake system protein znuA"/>
    <property type="match status" value="1"/>
</dbReference>
<comment type="caution">
    <text evidence="14">The sequence shown here is derived from an EMBL/GenBank/DDBJ whole genome shotgun (WGS) entry which is preliminary data.</text>
</comment>
<dbReference type="InterPro" id="IPR035520">
    <property type="entry name" value="ZnuA"/>
</dbReference>
<keyword evidence="8" id="KW-0862">Zinc</keyword>
<dbReference type="Gene3D" id="3.40.50.1980">
    <property type="entry name" value="Nitrogenase molybdenum iron protein domain"/>
    <property type="match status" value="2"/>
</dbReference>
<evidence type="ECO:0000256" key="4">
    <source>
        <dbReference type="ARBA" id="ARBA00022448"/>
    </source>
</evidence>
<sequence length="314" mass="33646">MRLSPLLAFTSILSSPLLLALPALAEVPKVAADIAPVHSLVAQVMQGVGTPELILPPGASPHGYAMRPSEAASLAQADLVVWMGHDLVPWLQKPLETIASQATQLELLTLPGTRRLALRDTPVFDGKTDHEDHEDHGGHDHRPGGSDPHAWLAPENADLWLTRIAETLAHLDPEHAATYQRNADQARAELTALEGELRTQLAPVQSTPFVVFHDAYQYFESHFGLAAAGAISLGDASRPSPARLIALQEVVRENGIRCALAEPQFDPGLFATVFDSTGVEVRVIDPLGTRLTPGPALYGDLLRNMGNSLAGCLP</sequence>
<dbReference type="AlphaFoldDB" id="A0A0P7KN34"/>
<keyword evidence="15" id="KW-1185">Reference proteome</keyword>
<evidence type="ECO:0000256" key="2">
    <source>
        <dbReference type="ARBA" id="ARBA00011028"/>
    </source>
</evidence>
<evidence type="ECO:0000256" key="12">
    <source>
        <dbReference type="SAM" id="MobiDB-lite"/>
    </source>
</evidence>
<protein>
    <recommendedName>
        <fullName evidence="3">High-affinity zinc uptake system protein ZnuA</fullName>
    </recommendedName>
</protein>
<evidence type="ECO:0000256" key="7">
    <source>
        <dbReference type="ARBA" id="ARBA00022764"/>
    </source>
</evidence>
<reference evidence="14 15" key="1">
    <citation type="submission" date="2015-09" db="EMBL/GenBank/DDBJ databases">
        <title>Draft genome sequence of Aliiroseovarius crassostreae CV919-312TSm, the causative agent of Roseovarius Oyster Disease (formerly Juvenile Oyster Disease).</title>
        <authorList>
            <person name="Kessner L."/>
            <person name="Spinard E."/>
            <person name="Nelson D."/>
        </authorList>
    </citation>
    <scope>NUCLEOTIDE SEQUENCE [LARGE SCALE GENOMIC DNA]</scope>
    <source>
        <strain evidence="14 15">CV919-312</strain>
    </source>
</reference>
<comment type="similarity">
    <text evidence="2">Belongs to the bacterial solute-binding protein 9 family.</text>
</comment>
<keyword evidence="10" id="KW-0406">Ion transport</keyword>
<name>A0A0P7KN34_9RHOB</name>
<accession>A0A0P7KN34</accession>
<proteinExistence type="inferred from homology"/>
<evidence type="ECO:0000256" key="9">
    <source>
        <dbReference type="ARBA" id="ARBA00022906"/>
    </source>
</evidence>
<evidence type="ECO:0000256" key="3">
    <source>
        <dbReference type="ARBA" id="ARBA00015915"/>
    </source>
</evidence>
<organism evidence="14 15">
    <name type="scientific">Aliiroseovarius crassostreae</name>
    <dbReference type="NCBI Taxonomy" id="154981"/>
    <lineage>
        <taxon>Bacteria</taxon>
        <taxon>Pseudomonadati</taxon>
        <taxon>Pseudomonadota</taxon>
        <taxon>Alphaproteobacteria</taxon>
        <taxon>Rhodobacterales</taxon>
        <taxon>Paracoccaceae</taxon>
        <taxon>Aliiroseovarius</taxon>
    </lineage>
</organism>
<dbReference type="STRING" id="154981.AKJ29_12910"/>
<evidence type="ECO:0000313" key="14">
    <source>
        <dbReference type="EMBL" id="KPN63533.1"/>
    </source>
</evidence>
<evidence type="ECO:0000256" key="13">
    <source>
        <dbReference type="SAM" id="SignalP"/>
    </source>
</evidence>
<evidence type="ECO:0000256" key="6">
    <source>
        <dbReference type="ARBA" id="ARBA00022729"/>
    </source>
</evidence>
<dbReference type="PANTHER" id="PTHR42953">
    <property type="entry name" value="HIGH-AFFINITY ZINC UPTAKE SYSTEM PROTEIN ZNUA-RELATED"/>
    <property type="match status" value="1"/>
</dbReference>
<dbReference type="SUPFAM" id="SSF53807">
    <property type="entry name" value="Helical backbone' metal receptor"/>
    <property type="match status" value="1"/>
</dbReference>
<dbReference type="EMBL" id="LKBA01000006">
    <property type="protein sequence ID" value="KPN63533.1"/>
    <property type="molecule type" value="Genomic_DNA"/>
</dbReference>
<dbReference type="RefSeq" id="WP_055189969.1">
    <property type="nucleotide sequence ID" value="NZ_FPBS01000052.1"/>
</dbReference>
<dbReference type="GO" id="GO:0042597">
    <property type="term" value="C:periplasmic space"/>
    <property type="evidence" value="ECO:0007669"/>
    <property type="project" value="UniProtKB-SubCell"/>
</dbReference>
<dbReference type="GO" id="GO:0046872">
    <property type="term" value="F:metal ion binding"/>
    <property type="evidence" value="ECO:0007669"/>
    <property type="project" value="UniProtKB-KW"/>
</dbReference>
<gene>
    <name evidence="14" type="ORF">AKJ29_12910</name>
</gene>
<dbReference type="InterPro" id="IPR006127">
    <property type="entry name" value="ZnuA-like"/>
</dbReference>
<dbReference type="PANTHER" id="PTHR42953:SF3">
    <property type="entry name" value="HIGH-AFFINITY ZINC UPTAKE SYSTEM PROTEIN ZNUA"/>
    <property type="match status" value="1"/>
</dbReference>
<dbReference type="CDD" id="cd01019">
    <property type="entry name" value="ZnuA"/>
    <property type="match status" value="1"/>
</dbReference>
<keyword evidence="7" id="KW-0574">Periplasm</keyword>
<dbReference type="InterPro" id="IPR050492">
    <property type="entry name" value="Bact_metal-bind_prot9"/>
</dbReference>
<keyword evidence="11" id="KW-1015">Disulfide bond</keyword>
<evidence type="ECO:0000256" key="8">
    <source>
        <dbReference type="ARBA" id="ARBA00022833"/>
    </source>
</evidence>
<evidence type="ECO:0000313" key="15">
    <source>
        <dbReference type="Proteomes" id="UP000050471"/>
    </source>
</evidence>
<evidence type="ECO:0000256" key="1">
    <source>
        <dbReference type="ARBA" id="ARBA00004418"/>
    </source>
</evidence>
<keyword evidence="5" id="KW-0479">Metal-binding</keyword>
<feature type="region of interest" description="Disordered" evidence="12">
    <location>
        <begin position="123"/>
        <end position="150"/>
    </location>
</feature>